<proteinExistence type="predicted"/>
<reference evidence="2" key="1">
    <citation type="journal article" date="2019" name="Int. J. Syst. Evol. Microbiol.">
        <title>The Global Catalogue of Microorganisms (GCM) 10K type strain sequencing project: providing services to taxonomists for standard genome sequencing and annotation.</title>
        <authorList>
            <consortium name="The Broad Institute Genomics Platform"/>
            <consortium name="The Broad Institute Genome Sequencing Center for Infectious Disease"/>
            <person name="Wu L."/>
            <person name="Ma J."/>
        </authorList>
    </citation>
    <scope>NUCLEOTIDE SEQUENCE [LARGE SCALE GENOMIC DNA]</scope>
    <source>
        <strain evidence="2">JCM 18081</strain>
    </source>
</reference>
<name>A0ABP9CBK3_9ACTN</name>
<protein>
    <submittedName>
        <fullName evidence="1">Uncharacterized protein</fullName>
    </submittedName>
</protein>
<organism evidence="1 2">
    <name type="scientific">Streptomyces ziwulingensis</name>
    <dbReference type="NCBI Taxonomy" id="1045501"/>
    <lineage>
        <taxon>Bacteria</taxon>
        <taxon>Bacillati</taxon>
        <taxon>Actinomycetota</taxon>
        <taxon>Actinomycetes</taxon>
        <taxon>Kitasatosporales</taxon>
        <taxon>Streptomycetaceae</taxon>
        <taxon>Streptomyces</taxon>
    </lineage>
</organism>
<dbReference type="EMBL" id="BAABIG010000039">
    <property type="protein sequence ID" value="GAA4806435.1"/>
    <property type="molecule type" value="Genomic_DNA"/>
</dbReference>
<comment type="caution">
    <text evidence="1">The sequence shown here is derived from an EMBL/GenBank/DDBJ whole genome shotgun (WGS) entry which is preliminary data.</text>
</comment>
<accession>A0ABP9CBK3</accession>
<evidence type="ECO:0000313" key="2">
    <source>
        <dbReference type="Proteomes" id="UP001501265"/>
    </source>
</evidence>
<keyword evidence="2" id="KW-1185">Reference proteome</keyword>
<sequence>MSAVLATGRTARSVLCPAPGVEGGTAIRLETPKTGRELCRSIALPGLGHEEVQARLEGRVALVPLRQSALLPLYSAPVDGIPVRGLADLTVVPSGNAHDLRRGTSVGLSACHLAGIGTRLPENKMMATLHEELRAGTPPSAALGKVVARAAADGFRPKAWGPRTHFGA</sequence>
<gene>
    <name evidence="1" type="ORF">GCM10023220_40540</name>
</gene>
<dbReference type="Proteomes" id="UP001501265">
    <property type="component" value="Unassembled WGS sequence"/>
</dbReference>
<evidence type="ECO:0000313" key="1">
    <source>
        <dbReference type="EMBL" id="GAA4806435.1"/>
    </source>
</evidence>